<accession>A0A8J6P5Y1</accession>
<dbReference type="Proteomes" id="UP000652681">
    <property type="component" value="Unassembled WGS sequence"/>
</dbReference>
<proteinExistence type="predicted"/>
<comment type="caution">
    <text evidence="2">The sequence shown here is derived from an EMBL/GenBank/DDBJ whole genome shotgun (WGS) entry which is preliminary data.</text>
</comment>
<evidence type="ECO:0000313" key="2">
    <source>
        <dbReference type="EMBL" id="MBC9812467.1"/>
    </source>
</evidence>
<protein>
    <recommendedName>
        <fullName evidence="4">Outer membrane protein beta-barrel domain-containing protein</fullName>
    </recommendedName>
</protein>
<feature type="signal peptide" evidence="1">
    <location>
        <begin position="1"/>
        <end position="21"/>
    </location>
</feature>
<dbReference type="AlphaFoldDB" id="A0A8J6P5Y1"/>
<organism evidence="2 3">
    <name type="scientific">Taishania pollutisoli</name>
    <dbReference type="NCBI Taxonomy" id="2766479"/>
    <lineage>
        <taxon>Bacteria</taxon>
        <taxon>Pseudomonadati</taxon>
        <taxon>Bacteroidota</taxon>
        <taxon>Flavobacteriia</taxon>
        <taxon>Flavobacteriales</taxon>
        <taxon>Crocinitomicaceae</taxon>
        <taxon>Taishania</taxon>
    </lineage>
</organism>
<dbReference type="EMBL" id="JACVEL010000004">
    <property type="protein sequence ID" value="MBC9812467.1"/>
    <property type="molecule type" value="Genomic_DNA"/>
</dbReference>
<evidence type="ECO:0000313" key="3">
    <source>
        <dbReference type="Proteomes" id="UP000652681"/>
    </source>
</evidence>
<gene>
    <name evidence="2" type="ORF">H9Y05_08275</name>
</gene>
<evidence type="ECO:0008006" key="4">
    <source>
        <dbReference type="Google" id="ProtNLM"/>
    </source>
</evidence>
<sequence length="252" mass="28466">MIRLILCTCFLTGLFSAFSQAEYYRVTLQPGFDYVHRFNSSNDIPVATMERDYTGIGLSATVFLTKHIGLNLKGSVASAITTGKDVGQPRESLEAYYSPDFYLEEIVRPNEQLPVSAHFLAAGGVYRLVKKRWNYQFGLNVGAMNYAPSGVEYFLKEHGTNNYYAARMYTKMEKRWSFVVEPSVLVSFVLKNRLAVFVAASYRLSPGKIRQREYMTNMYSGEVVNNEYASNGLFQMIAFNVGFSIGIGKIIE</sequence>
<reference evidence="2" key="1">
    <citation type="submission" date="2020-09" db="EMBL/GenBank/DDBJ databases">
        <title>Taishania pollutisoli gen. nov., sp. nov., Isolated from Tetrabromobisphenol A-Contaminated Soil.</title>
        <authorList>
            <person name="Chen Q."/>
        </authorList>
    </citation>
    <scope>NUCLEOTIDE SEQUENCE</scope>
    <source>
        <strain evidence="2">CZZ-1</strain>
    </source>
</reference>
<dbReference type="RefSeq" id="WP_216714015.1">
    <property type="nucleotide sequence ID" value="NZ_JACVEL010000004.1"/>
</dbReference>
<name>A0A8J6P5Y1_9FLAO</name>
<evidence type="ECO:0000256" key="1">
    <source>
        <dbReference type="SAM" id="SignalP"/>
    </source>
</evidence>
<keyword evidence="1" id="KW-0732">Signal</keyword>
<keyword evidence="3" id="KW-1185">Reference proteome</keyword>
<feature type="chain" id="PRO_5035265917" description="Outer membrane protein beta-barrel domain-containing protein" evidence="1">
    <location>
        <begin position="22"/>
        <end position="252"/>
    </location>
</feature>